<dbReference type="AlphaFoldDB" id="A0A402AAI8"/>
<reference evidence="2" key="1">
    <citation type="submission" date="2018-12" db="EMBL/GenBank/DDBJ databases">
        <title>Tengunoibacter tsumagoiensis gen. nov., sp. nov., Dictyobacter kobayashii sp. nov., D. alpinus sp. nov., and D. joshuensis sp. nov. and description of Dictyobacteraceae fam. nov. within the order Ktedonobacterales isolated from Tengu-no-mugimeshi.</title>
        <authorList>
            <person name="Wang C.M."/>
            <person name="Zheng Y."/>
            <person name="Sakai Y."/>
            <person name="Toyoda A."/>
            <person name="Minakuchi Y."/>
            <person name="Abe K."/>
            <person name="Yokota A."/>
            <person name="Yabe S."/>
        </authorList>
    </citation>
    <scope>NUCLEOTIDE SEQUENCE [LARGE SCALE GENOMIC DNA]</scope>
    <source>
        <strain evidence="2">Uno3</strain>
    </source>
</reference>
<organism evidence="1 2">
    <name type="scientific">Tengunoibacter tsumagoiensis</name>
    <dbReference type="NCBI Taxonomy" id="2014871"/>
    <lineage>
        <taxon>Bacteria</taxon>
        <taxon>Bacillati</taxon>
        <taxon>Chloroflexota</taxon>
        <taxon>Ktedonobacteria</taxon>
        <taxon>Ktedonobacterales</taxon>
        <taxon>Dictyobacteraceae</taxon>
        <taxon>Tengunoibacter</taxon>
    </lineage>
</organism>
<dbReference type="Proteomes" id="UP000287352">
    <property type="component" value="Unassembled WGS sequence"/>
</dbReference>
<dbReference type="EMBL" id="BIFR01000002">
    <property type="protein sequence ID" value="GCE16056.1"/>
    <property type="molecule type" value="Genomic_DNA"/>
</dbReference>
<accession>A0A402AAI8</accession>
<dbReference type="OrthoDB" id="159865at2"/>
<comment type="caution">
    <text evidence="1">The sequence shown here is derived from an EMBL/GenBank/DDBJ whole genome shotgun (WGS) entry which is preliminary data.</text>
</comment>
<evidence type="ECO:0000313" key="2">
    <source>
        <dbReference type="Proteomes" id="UP000287352"/>
    </source>
</evidence>
<dbReference type="RefSeq" id="WP_126583442.1">
    <property type="nucleotide sequence ID" value="NZ_BIFR01000002.1"/>
</dbReference>
<keyword evidence="2" id="KW-1185">Reference proteome</keyword>
<evidence type="ECO:0000313" key="1">
    <source>
        <dbReference type="EMBL" id="GCE16056.1"/>
    </source>
</evidence>
<name>A0A402AAI8_9CHLR</name>
<sequence>MSNYSHAQEEVPPLQKIADLIYAPHSDLPFGKNVRIGLSEMVIYESAIEHGYQAGIRAHQIFLQDHGTTEVIMLDDTQFTMILQELVPEHLSAFEQGLWRSFFIVGWTCVYLGIEANTEDDDDDGLDEGFDQ</sequence>
<protein>
    <submittedName>
        <fullName evidence="1">Uncharacterized protein</fullName>
    </submittedName>
</protein>
<proteinExistence type="predicted"/>
<gene>
    <name evidence="1" type="ORF">KTT_59150</name>
</gene>